<reference evidence="3" key="2">
    <citation type="submission" date="2023-06" db="EMBL/GenBank/DDBJ databases">
        <authorList>
            <consortium name="Lawrence Berkeley National Laboratory"/>
            <person name="Mondo S.J."/>
            <person name="Hensen N."/>
            <person name="Bonometti L."/>
            <person name="Westerberg I."/>
            <person name="Brannstrom I.O."/>
            <person name="Guillou S."/>
            <person name="Cros-Aarteil S."/>
            <person name="Calhoun S."/>
            <person name="Haridas S."/>
            <person name="Kuo A."/>
            <person name="Pangilinan J."/>
            <person name="Riley R."/>
            <person name="Labutti K."/>
            <person name="Andreopoulos B."/>
            <person name="Lipzen A."/>
            <person name="Chen C."/>
            <person name="Yanf M."/>
            <person name="Daum C."/>
            <person name="Ng V."/>
            <person name="Clum A."/>
            <person name="Steindorff A."/>
            <person name="Ohm R."/>
            <person name="Martin F."/>
            <person name="Silar P."/>
            <person name="Natvig D."/>
            <person name="Lalanne C."/>
            <person name="Gautier V."/>
            <person name="Ament-Velasquez S.L."/>
            <person name="Kruys A."/>
            <person name="Hutchinson M.I."/>
            <person name="Powell A.J."/>
            <person name="Barry K."/>
            <person name="Miller A.N."/>
            <person name="Grigoriev I.V."/>
            <person name="Debuchy R."/>
            <person name="Gladieux P."/>
            <person name="Thoren M.H."/>
            <person name="Johannesson H."/>
        </authorList>
    </citation>
    <scope>NUCLEOTIDE SEQUENCE</scope>
    <source>
        <strain evidence="3">PSN324</strain>
    </source>
</reference>
<dbReference type="AlphaFoldDB" id="A0AAV9HE52"/>
<feature type="domain" description="C2H2-type" evidence="2">
    <location>
        <begin position="257"/>
        <end position="280"/>
    </location>
</feature>
<sequence length="481" mass="53255">MPYDPEWGPEKVEDPRAGPQDETSTGGGLLGDQDFEMAREHDTEHLSAYQVMGEKVVRDSQGDHEGSAHEEDDIEIDLAVLPKQDRQPLPDLDPGPTPKSKIPPLMRSSQVEVVLNSSPKKTPYSIVPDDLSDDQLSMVTSDVLPGAQTKRFHKSPPKIPQLPSTTQTQTIVPQPKKRGRPFGWRPGSGPYSKLNPGSSAPRGPKPINKPAGEHKKPGRPPGRPSGKPWGKPPGRPPAPIGRQVYIATNPHFLVFKCEWQGCPAELHNLETLRKHILFVHGRPPPPSEDFSSEFSSSRPGSSHSLGAEDRNPQIIICKWHKCPTSNSSSNPPITFDPSTFPDHAEQTHILPVLWLLGDGPQNTSCTSVTTAPLGGNKLPPYLFDESNTVQITPDVRHQQLENGEDKKRRMAKIDRILAQQNDNAPPEPEYTDEQVEDIARAMDEKKKRQKMFRDYADKHGAENRKRMRIEKEGGLVEGGLG</sequence>
<evidence type="ECO:0000313" key="4">
    <source>
        <dbReference type="Proteomes" id="UP001321749"/>
    </source>
</evidence>
<feature type="compositionally biased region" description="Polar residues" evidence="1">
    <location>
        <begin position="107"/>
        <end position="120"/>
    </location>
</feature>
<dbReference type="PROSITE" id="PS00028">
    <property type="entry name" value="ZINC_FINGER_C2H2_1"/>
    <property type="match status" value="1"/>
</dbReference>
<feature type="region of interest" description="Disordered" evidence="1">
    <location>
        <begin position="1"/>
        <end position="34"/>
    </location>
</feature>
<feature type="compositionally biased region" description="Basic and acidic residues" evidence="1">
    <location>
        <begin position="56"/>
        <end position="69"/>
    </location>
</feature>
<dbReference type="Proteomes" id="UP001321749">
    <property type="component" value="Unassembled WGS sequence"/>
</dbReference>
<feature type="compositionally biased region" description="Low complexity" evidence="1">
    <location>
        <begin position="288"/>
        <end position="304"/>
    </location>
</feature>
<feature type="region of interest" description="Disordered" evidence="1">
    <location>
        <begin position="283"/>
        <end position="307"/>
    </location>
</feature>
<dbReference type="InterPro" id="IPR013087">
    <property type="entry name" value="Znf_C2H2_type"/>
</dbReference>
<organism evidence="3 4">
    <name type="scientific">Cladorrhinum samala</name>
    <dbReference type="NCBI Taxonomy" id="585594"/>
    <lineage>
        <taxon>Eukaryota</taxon>
        <taxon>Fungi</taxon>
        <taxon>Dikarya</taxon>
        <taxon>Ascomycota</taxon>
        <taxon>Pezizomycotina</taxon>
        <taxon>Sordariomycetes</taxon>
        <taxon>Sordariomycetidae</taxon>
        <taxon>Sordariales</taxon>
        <taxon>Podosporaceae</taxon>
        <taxon>Cladorrhinum</taxon>
    </lineage>
</organism>
<evidence type="ECO:0000256" key="1">
    <source>
        <dbReference type="SAM" id="MobiDB-lite"/>
    </source>
</evidence>
<feature type="region of interest" description="Disordered" evidence="1">
    <location>
        <begin position="56"/>
        <end position="242"/>
    </location>
</feature>
<dbReference type="EMBL" id="MU865055">
    <property type="protein sequence ID" value="KAK4458817.1"/>
    <property type="molecule type" value="Genomic_DNA"/>
</dbReference>
<accession>A0AAV9HE52</accession>
<comment type="caution">
    <text evidence="3">The sequence shown here is derived from an EMBL/GenBank/DDBJ whole genome shotgun (WGS) entry which is preliminary data.</text>
</comment>
<gene>
    <name evidence="3" type="ORF">QBC42DRAFT_349316</name>
</gene>
<evidence type="ECO:0000313" key="3">
    <source>
        <dbReference type="EMBL" id="KAK4458817.1"/>
    </source>
</evidence>
<feature type="compositionally biased region" description="Polar residues" evidence="1">
    <location>
        <begin position="162"/>
        <end position="172"/>
    </location>
</feature>
<proteinExistence type="predicted"/>
<protein>
    <recommendedName>
        <fullName evidence="2">C2H2-type domain-containing protein</fullName>
    </recommendedName>
</protein>
<keyword evidence="4" id="KW-1185">Reference proteome</keyword>
<feature type="region of interest" description="Disordered" evidence="1">
    <location>
        <begin position="446"/>
        <end position="481"/>
    </location>
</feature>
<name>A0AAV9HE52_9PEZI</name>
<reference evidence="3" key="1">
    <citation type="journal article" date="2023" name="Mol. Phylogenet. Evol.">
        <title>Genome-scale phylogeny and comparative genomics of the fungal order Sordariales.</title>
        <authorList>
            <person name="Hensen N."/>
            <person name="Bonometti L."/>
            <person name="Westerberg I."/>
            <person name="Brannstrom I.O."/>
            <person name="Guillou S."/>
            <person name="Cros-Aarteil S."/>
            <person name="Calhoun S."/>
            <person name="Haridas S."/>
            <person name="Kuo A."/>
            <person name="Mondo S."/>
            <person name="Pangilinan J."/>
            <person name="Riley R."/>
            <person name="LaButti K."/>
            <person name="Andreopoulos B."/>
            <person name="Lipzen A."/>
            <person name="Chen C."/>
            <person name="Yan M."/>
            <person name="Daum C."/>
            <person name="Ng V."/>
            <person name="Clum A."/>
            <person name="Steindorff A."/>
            <person name="Ohm R.A."/>
            <person name="Martin F."/>
            <person name="Silar P."/>
            <person name="Natvig D.O."/>
            <person name="Lalanne C."/>
            <person name="Gautier V."/>
            <person name="Ament-Velasquez S.L."/>
            <person name="Kruys A."/>
            <person name="Hutchinson M.I."/>
            <person name="Powell A.J."/>
            <person name="Barry K."/>
            <person name="Miller A.N."/>
            <person name="Grigoriev I.V."/>
            <person name="Debuchy R."/>
            <person name="Gladieux P."/>
            <person name="Hiltunen Thoren M."/>
            <person name="Johannesson H."/>
        </authorList>
    </citation>
    <scope>NUCLEOTIDE SEQUENCE</scope>
    <source>
        <strain evidence="3">PSN324</strain>
    </source>
</reference>
<evidence type="ECO:0000259" key="2">
    <source>
        <dbReference type="PROSITE" id="PS00028"/>
    </source>
</evidence>
<feature type="compositionally biased region" description="Basic and acidic residues" evidence="1">
    <location>
        <begin position="446"/>
        <end position="474"/>
    </location>
</feature>
<feature type="compositionally biased region" description="Pro residues" evidence="1">
    <location>
        <begin position="230"/>
        <end position="239"/>
    </location>
</feature>